<reference evidence="1" key="2">
    <citation type="submission" date="2020-11" db="EMBL/GenBank/DDBJ databases">
        <authorList>
            <person name="McCartney M.A."/>
            <person name="Auch B."/>
            <person name="Kono T."/>
            <person name="Mallez S."/>
            <person name="Becker A."/>
            <person name="Gohl D.M."/>
            <person name="Silverstein K.A.T."/>
            <person name="Koren S."/>
            <person name="Bechman K.B."/>
            <person name="Herman A."/>
            <person name="Abrahante J.E."/>
            <person name="Garbe J."/>
        </authorList>
    </citation>
    <scope>NUCLEOTIDE SEQUENCE</scope>
    <source>
        <strain evidence="1">Duluth1</strain>
        <tissue evidence="1">Whole animal</tissue>
    </source>
</reference>
<reference evidence="1" key="1">
    <citation type="journal article" date="2019" name="bioRxiv">
        <title>The Genome of the Zebra Mussel, Dreissena polymorpha: A Resource for Invasive Species Research.</title>
        <authorList>
            <person name="McCartney M.A."/>
            <person name="Auch B."/>
            <person name="Kono T."/>
            <person name="Mallez S."/>
            <person name="Zhang Y."/>
            <person name="Obille A."/>
            <person name="Becker A."/>
            <person name="Abrahante J.E."/>
            <person name="Garbe J."/>
            <person name="Badalamenti J.P."/>
            <person name="Herman A."/>
            <person name="Mangelson H."/>
            <person name="Liachko I."/>
            <person name="Sullivan S."/>
            <person name="Sone E.D."/>
            <person name="Koren S."/>
            <person name="Silverstein K.A.T."/>
            <person name="Beckman K.B."/>
            <person name="Gohl D.M."/>
        </authorList>
    </citation>
    <scope>NUCLEOTIDE SEQUENCE</scope>
    <source>
        <strain evidence="1">Duluth1</strain>
        <tissue evidence="1">Whole animal</tissue>
    </source>
</reference>
<organism evidence="1 2">
    <name type="scientific">Dreissena polymorpha</name>
    <name type="common">Zebra mussel</name>
    <name type="synonym">Mytilus polymorpha</name>
    <dbReference type="NCBI Taxonomy" id="45954"/>
    <lineage>
        <taxon>Eukaryota</taxon>
        <taxon>Metazoa</taxon>
        <taxon>Spiralia</taxon>
        <taxon>Lophotrochozoa</taxon>
        <taxon>Mollusca</taxon>
        <taxon>Bivalvia</taxon>
        <taxon>Autobranchia</taxon>
        <taxon>Heteroconchia</taxon>
        <taxon>Euheterodonta</taxon>
        <taxon>Imparidentia</taxon>
        <taxon>Neoheterodontei</taxon>
        <taxon>Myida</taxon>
        <taxon>Dreissenoidea</taxon>
        <taxon>Dreissenidae</taxon>
        <taxon>Dreissena</taxon>
    </lineage>
</organism>
<proteinExistence type="predicted"/>
<gene>
    <name evidence="1" type="ORF">DPMN_025788</name>
</gene>
<dbReference type="EMBL" id="JAIWYP010000002">
    <property type="protein sequence ID" value="KAH3862813.1"/>
    <property type="molecule type" value="Genomic_DNA"/>
</dbReference>
<evidence type="ECO:0000313" key="2">
    <source>
        <dbReference type="Proteomes" id="UP000828390"/>
    </source>
</evidence>
<evidence type="ECO:0000313" key="1">
    <source>
        <dbReference type="EMBL" id="KAH3862813.1"/>
    </source>
</evidence>
<dbReference type="Proteomes" id="UP000828390">
    <property type="component" value="Unassembled WGS sequence"/>
</dbReference>
<dbReference type="AlphaFoldDB" id="A0A9D4RCV2"/>
<keyword evidence="2" id="KW-1185">Reference proteome</keyword>
<sequence>MFKFCILSEPYCLPQSPHNDVFYEMVGSGLAQTYFGVDLRTGQVSVKSNLVNDLTRTQTYSVSAL</sequence>
<name>A0A9D4RCV2_DREPO</name>
<comment type="caution">
    <text evidence="1">The sequence shown here is derived from an EMBL/GenBank/DDBJ whole genome shotgun (WGS) entry which is preliminary data.</text>
</comment>
<protein>
    <submittedName>
        <fullName evidence="1">Uncharacterized protein</fullName>
    </submittedName>
</protein>
<accession>A0A9D4RCV2</accession>